<comment type="caution">
    <text evidence="2">The sequence shown here is derived from an EMBL/GenBank/DDBJ whole genome shotgun (WGS) entry which is preliminary data.</text>
</comment>
<gene>
    <name evidence="2" type="ORF">HCN08_13010</name>
</gene>
<evidence type="ECO:0000259" key="1">
    <source>
        <dbReference type="PROSITE" id="PS51186"/>
    </source>
</evidence>
<dbReference type="PROSITE" id="PS51186">
    <property type="entry name" value="GNAT"/>
    <property type="match status" value="1"/>
</dbReference>
<sequence>MGWTFSSDPDDFLRAAEPFLHRRPVENSIHLTVSAKLRRRGLTAYGPTPPAFGWWRPAEGGSVEAAFLHTPPLPPLLTRAPAAAARELAEQWPGRPPGGARGDHEAVAAFAAAWTARTGQRHHVAVRTRIHALGELTPRRPGPPGRHRVADSADRALLLRWEQAARAELGDPLSGAADAVDDAIVGGLRTLWLTPDGTPVAMAGRTTEAAGSIRVVGVYTPPEHRGKGYAGGVVTAVSQAALATGARHVLLVTDLANPVSNGLYHRLGYRPVRDGLHVAFTPGGARHDGTGPA</sequence>
<dbReference type="InterPro" id="IPR016181">
    <property type="entry name" value="Acyl_CoA_acyltransferase"/>
</dbReference>
<dbReference type="Proteomes" id="UP000734511">
    <property type="component" value="Unassembled WGS sequence"/>
</dbReference>
<evidence type="ECO:0000313" key="3">
    <source>
        <dbReference type="Proteomes" id="UP000734511"/>
    </source>
</evidence>
<dbReference type="InterPro" id="IPR013653">
    <property type="entry name" value="GCN5-like_dom"/>
</dbReference>
<dbReference type="SUPFAM" id="SSF55729">
    <property type="entry name" value="Acyl-CoA N-acyltransferases (Nat)"/>
    <property type="match status" value="1"/>
</dbReference>
<organism evidence="2 3">
    <name type="scientific">Actinacidiphila epipremni</name>
    <dbReference type="NCBI Taxonomy" id="2053013"/>
    <lineage>
        <taxon>Bacteria</taxon>
        <taxon>Bacillati</taxon>
        <taxon>Actinomycetota</taxon>
        <taxon>Actinomycetes</taxon>
        <taxon>Kitasatosporales</taxon>
        <taxon>Streptomycetaceae</taxon>
        <taxon>Actinacidiphila</taxon>
    </lineage>
</organism>
<dbReference type="EMBL" id="JAATEJ010000008">
    <property type="protein sequence ID" value="NJP44311.1"/>
    <property type="molecule type" value="Genomic_DNA"/>
</dbReference>
<accession>A0ABX0ZRS9</accession>
<dbReference type="InterPro" id="IPR000182">
    <property type="entry name" value="GNAT_dom"/>
</dbReference>
<protein>
    <submittedName>
        <fullName evidence="2">GNAT family N-acetyltransferase</fullName>
    </submittedName>
</protein>
<evidence type="ECO:0000313" key="2">
    <source>
        <dbReference type="EMBL" id="NJP44311.1"/>
    </source>
</evidence>
<name>A0ABX0ZRS9_9ACTN</name>
<dbReference type="CDD" id="cd04301">
    <property type="entry name" value="NAT_SF"/>
    <property type="match status" value="1"/>
</dbReference>
<reference evidence="2 3" key="1">
    <citation type="submission" date="2020-03" db="EMBL/GenBank/DDBJ databases">
        <title>WGS of actinomycetes isolated from Thailand.</title>
        <authorList>
            <person name="Thawai C."/>
        </authorList>
    </citation>
    <scope>NUCLEOTIDE SEQUENCE [LARGE SCALE GENOMIC DNA]</scope>
    <source>
        <strain evidence="2 3">PRB2-1</strain>
    </source>
</reference>
<feature type="domain" description="N-acetyltransferase" evidence="1">
    <location>
        <begin position="145"/>
        <end position="293"/>
    </location>
</feature>
<dbReference type="Pfam" id="PF08445">
    <property type="entry name" value="FR47"/>
    <property type="match status" value="1"/>
</dbReference>
<dbReference type="RefSeq" id="WP_167983179.1">
    <property type="nucleotide sequence ID" value="NZ_JAATEJ010000008.1"/>
</dbReference>
<dbReference type="Gene3D" id="3.40.630.30">
    <property type="match status" value="1"/>
</dbReference>
<keyword evidence="3" id="KW-1185">Reference proteome</keyword>
<proteinExistence type="predicted"/>